<protein>
    <submittedName>
        <fullName evidence="17">Uncharacterized protein</fullName>
    </submittedName>
</protein>
<dbReference type="PROSITE" id="PS50227">
    <property type="entry name" value="G_PROTEIN_RECEP_F2_3"/>
    <property type="match status" value="1"/>
</dbReference>
<comment type="caution">
    <text evidence="12">Lacks conserved residue(s) required for the propagation of feature annotation.</text>
</comment>
<dbReference type="SUPFAM" id="SSF57196">
    <property type="entry name" value="EGF/Laminin"/>
    <property type="match status" value="2"/>
</dbReference>
<evidence type="ECO:0000256" key="3">
    <source>
        <dbReference type="ARBA" id="ARBA00022475"/>
    </source>
</evidence>
<dbReference type="Gene3D" id="2.10.25.10">
    <property type="entry name" value="Laminin"/>
    <property type="match status" value="2"/>
</dbReference>
<dbReference type="PANTHER" id="PTHR12916">
    <property type="entry name" value="CYTOCHROME C OXIDASE POLYPEPTIDE VIC-2"/>
    <property type="match status" value="1"/>
</dbReference>
<feature type="transmembrane region" description="Helical" evidence="13">
    <location>
        <begin position="760"/>
        <end position="787"/>
    </location>
</feature>
<comment type="subcellular location">
    <subcellularLocation>
        <location evidence="2">Cell membrane</location>
    </subcellularLocation>
    <subcellularLocation>
        <location evidence="1">Membrane</location>
        <topology evidence="1">Multi-pass membrane protein</topology>
    </subcellularLocation>
</comment>
<dbReference type="FunFam" id="2.10.25.10:FF:000122">
    <property type="entry name" value="Protein crumbs homolog 2"/>
    <property type="match status" value="2"/>
</dbReference>
<sequence length="823" mass="90706">MNHKFTISMIIIVIAITTRTIEGSHFRGGLISWKYREDKVDITYRLSYTGSNCGDSLQSGEGSLSCETGCDGTLISPLSYYCTDSSVDENWKIGQRTVEVTLDSSSDNFYRFRYADCCWISLVEGGSNWSLMATVNLSVRSDTGLINNPPICSMQPVVRMKQSCSYSMKIPVVDEDGDFVKCRWATSLSGVNECGGVCSGLSNSILDEETCELSYNATGVSGWYVVALQIEDFASRQDTNPLSSVPLQFLVYIYSSSAFNCDSKPVLEPTVADGSIIHIVVNTNYLQTIIASSSSSIAEINTVSPLGMTKSELLVYGTSNNKWYINVTWTPTETQVGTHIFCYTAFDNNREASDQECIRLVVVNDIDECSSNQCQNKATCYDRVNGYNCTCPDKFTDTHYIDECSSNPCENGATCNDQVNRYHCTCADGFTDTHCQTDVLDLCPEDVDNFHTQWGHTKFNTSVIIPCTGGSIGNVLRYCDVDRQWQEPDYSGCISVQIYHLKEQSSLLKSGVGTEEIVNKILDDLTSITYTMNALKTGDLSASAGILYDIAENVAEFTDRISENQFDAFTGMASRLLDENNIHGWSELKCKVKGDITYLVKAVMLYSKTCTHIVDSDKPMIEQKENLVIQVGKIGSKEIIAPDTSQASQSWMLESATHIKLPANIFNVSLYRVLQSSNGSYGVNSIIAAFTTETTQHSLDYPVVVKFEHFNACNGAWSTSSSRVVESTDAYTICEYSQTGNFALLMSPGKAVVCTSIAIALHYILLVYLTLMLVGGIQVALMVILVFYRSFVRWLLAACWVVPAIIVSSSAVVSKLEGYGSSE</sequence>
<dbReference type="InterPro" id="IPR013032">
    <property type="entry name" value="EGF-like_CS"/>
</dbReference>
<organism evidence="17 18">
    <name type="scientific">Mytilus edulis</name>
    <name type="common">Blue mussel</name>
    <dbReference type="NCBI Taxonomy" id="6550"/>
    <lineage>
        <taxon>Eukaryota</taxon>
        <taxon>Metazoa</taxon>
        <taxon>Spiralia</taxon>
        <taxon>Lophotrochozoa</taxon>
        <taxon>Mollusca</taxon>
        <taxon>Bivalvia</taxon>
        <taxon>Autobranchia</taxon>
        <taxon>Pteriomorphia</taxon>
        <taxon>Mytilida</taxon>
        <taxon>Mytiloidea</taxon>
        <taxon>Mytilidae</taxon>
        <taxon>Mytilinae</taxon>
        <taxon>Mytilus</taxon>
    </lineage>
</organism>
<proteinExistence type="predicted"/>
<evidence type="ECO:0000256" key="11">
    <source>
        <dbReference type="ARBA" id="ARBA00023180"/>
    </source>
</evidence>
<evidence type="ECO:0000259" key="15">
    <source>
        <dbReference type="PROSITE" id="PS50026"/>
    </source>
</evidence>
<dbReference type="GO" id="GO:0005886">
    <property type="term" value="C:plasma membrane"/>
    <property type="evidence" value="ECO:0007669"/>
    <property type="project" value="UniProtKB-SubCell"/>
</dbReference>
<dbReference type="OrthoDB" id="10063988at2759"/>
<evidence type="ECO:0000256" key="1">
    <source>
        <dbReference type="ARBA" id="ARBA00004141"/>
    </source>
</evidence>
<dbReference type="PANTHER" id="PTHR12916:SF4">
    <property type="entry name" value="UNINFLATABLE, ISOFORM C"/>
    <property type="match status" value="1"/>
</dbReference>
<keyword evidence="3" id="KW-1003">Cell membrane</keyword>
<dbReference type="Pfam" id="PF00008">
    <property type="entry name" value="EGF"/>
    <property type="match status" value="1"/>
</dbReference>
<dbReference type="PROSITE" id="PS01186">
    <property type="entry name" value="EGF_2"/>
    <property type="match status" value="1"/>
</dbReference>
<dbReference type="GO" id="GO:0004930">
    <property type="term" value="F:G protein-coupled receptor activity"/>
    <property type="evidence" value="ECO:0007669"/>
    <property type="project" value="InterPro"/>
</dbReference>
<reference evidence="17" key="1">
    <citation type="submission" date="2021-03" db="EMBL/GenBank/DDBJ databases">
        <authorList>
            <person name="Bekaert M."/>
        </authorList>
    </citation>
    <scope>NUCLEOTIDE SEQUENCE</scope>
</reference>
<keyword evidence="8 13" id="KW-1133">Transmembrane helix</keyword>
<name>A0A8S3S4H0_MYTED</name>
<keyword evidence="11" id="KW-0325">Glycoprotein</keyword>
<dbReference type="GO" id="GO:0005509">
    <property type="term" value="F:calcium ion binding"/>
    <property type="evidence" value="ECO:0007669"/>
    <property type="project" value="InterPro"/>
</dbReference>
<dbReference type="SMART" id="SM00179">
    <property type="entry name" value="EGF_CA"/>
    <property type="match status" value="2"/>
</dbReference>
<feature type="domain" description="EGF-like" evidence="15">
    <location>
        <begin position="400"/>
        <end position="436"/>
    </location>
</feature>
<dbReference type="InterPro" id="IPR000742">
    <property type="entry name" value="EGF"/>
</dbReference>
<gene>
    <name evidence="17" type="ORF">MEDL_29254</name>
</gene>
<evidence type="ECO:0000256" key="2">
    <source>
        <dbReference type="ARBA" id="ARBA00004236"/>
    </source>
</evidence>
<keyword evidence="18" id="KW-1185">Reference proteome</keyword>
<dbReference type="InterPro" id="IPR000832">
    <property type="entry name" value="GPCR_2_secretin-like"/>
</dbReference>
<dbReference type="CDD" id="cd00054">
    <property type="entry name" value="EGF_CA"/>
    <property type="match status" value="2"/>
</dbReference>
<dbReference type="InterPro" id="IPR000152">
    <property type="entry name" value="EGF-type_Asp/Asn_hydroxyl_site"/>
</dbReference>
<dbReference type="Proteomes" id="UP000683360">
    <property type="component" value="Unassembled WGS sequence"/>
</dbReference>
<dbReference type="PROSITE" id="PS50026">
    <property type="entry name" value="EGF_3"/>
    <property type="match status" value="2"/>
</dbReference>
<keyword evidence="5 13" id="KW-0812">Transmembrane</keyword>
<dbReference type="InterPro" id="IPR001879">
    <property type="entry name" value="GPCR_2_extracellular_dom"/>
</dbReference>
<dbReference type="AlphaFoldDB" id="A0A8S3S4H0"/>
<evidence type="ECO:0000256" key="5">
    <source>
        <dbReference type="ARBA" id="ARBA00022692"/>
    </source>
</evidence>
<dbReference type="Gene3D" id="2.60.220.50">
    <property type="match status" value="1"/>
</dbReference>
<evidence type="ECO:0000313" key="17">
    <source>
        <dbReference type="EMBL" id="CAG2215470.1"/>
    </source>
</evidence>
<keyword evidence="6 14" id="KW-0732">Signal</keyword>
<comment type="caution">
    <text evidence="17">The sequence shown here is derived from an EMBL/GenBank/DDBJ whole genome shotgun (WGS) entry which is preliminary data.</text>
</comment>
<keyword evidence="10 12" id="KW-1015">Disulfide bond</keyword>
<dbReference type="InterPro" id="IPR046338">
    <property type="entry name" value="GAIN_dom_sf"/>
</dbReference>
<evidence type="ECO:0000256" key="7">
    <source>
        <dbReference type="ARBA" id="ARBA00022737"/>
    </source>
</evidence>
<evidence type="ECO:0000313" key="18">
    <source>
        <dbReference type="Proteomes" id="UP000683360"/>
    </source>
</evidence>
<dbReference type="Pfam" id="PF12661">
    <property type="entry name" value="hEGF"/>
    <property type="match status" value="1"/>
</dbReference>
<evidence type="ECO:0000256" key="13">
    <source>
        <dbReference type="SAM" id="Phobius"/>
    </source>
</evidence>
<keyword evidence="7" id="KW-0677">Repeat</keyword>
<dbReference type="Gene3D" id="1.25.40.610">
    <property type="match status" value="1"/>
</dbReference>
<accession>A0A8S3S4H0</accession>
<evidence type="ECO:0000256" key="8">
    <source>
        <dbReference type="ARBA" id="ARBA00022989"/>
    </source>
</evidence>
<dbReference type="SUPFAM" id="SSF111418">
    <property type="entry name" value="Hormone receptor domain"/>
    <property type="match status" value="1"/>
</dbReference>
<evidence type="ECO:0000259" key="16">
    <source>
        <dbReference type="PROSITE" id="PS50227"/>
    </source>
</evidence>
<feature type="transmembrane region" description="Helical" evidence="13">
    <location>
        <begin position="794"/>
        <end position="813"/>
    </location>
</feature>
<dbReference type="Gene3D" id="4.10.1240.10">
    <property type="entry name" value="GPCR, family 2, extracellular hormone receptor domain"/>
    <property type="match status" value="1"/>
</dbReference>
<feature type="signal peptide" evidence="14">
    <location>
        <begin position="1"/>
        <end position="23"/>
    </location>
</feature>
<dbReference type="SMART" id="SM00181">
    <property type="entry name" value="EGF"/>
    <property type="match status" value="2"/>
</dbReference>
<dbReference type="InterPro" id="IPR001881">
    <property type="entry name" value="EGF-like_Ca-bd_dom"/>
</dbReference>
<dbReference type="InterPro" id="IPR036445">
    <property type="entry name" value="GPCR_2_extracell_dom_sf"/>
</dbReference>
<feature type="domain" description="EGF-like" evidence="15">
    <location>
        <begin position="365"/>
        <end position="398"/>
    </location>
</feature>
<dbReference type="PROSITE" id="PS00010">
    <property type="entry name" value="ASX_HYDROXYL"/>
    <property type="match status" value="1"/>
</dbReference>
<keyword evidence="4 12" id="KW-0245">EGF-like domain</keyword>
<evidence type="ECO:0000256" key="4">
    <source>
        <dbReference type="ARBA" id="ARBA00022536"/>
    </source>
</evidence>
<evidence type="ECO:0000256" key="6">
    <source>
        <dbReference type="ARBA" id="ARBA00022729"/>
    </source>
</evidence>
<feature type="chain" id="PRO_5035864957" evidence="14">
    <location>
        <begin position="24"/>
        <end position="823"/>
    </location>
</feature>
<dbReference type="EMBL" id="CAJPWZ010001444">
    <property type="protein sequence ID" value="CAG2215470.1"/>
    <property type="molecule type" value="Genomic_DNA"/>
</dbReference>
<evidence type="ECO:0000256" key="10">
    <source>
        <dbReference type="ARBA" id="ARBA00023157"/>
    </source>
</evidence>
<feature type="domain" description="G-protein coupled receptors family 2 profile 1" evidence="16">
    <location>
        <begin position="425"/>
        <end position="497"/>
    </location>
</feature>
<evidence type="ECO:0000256" key="14">
    <source>
        <dbReference type="SAM" id="SignalP"/>
    </source>
</evidence>
<dbReference type="Pfam" id="PF00002">
    <property type="entry name" value="7tm_2"/>
    <property type="match status" value="1"/>
</dbReference>
<keyword evidence="9 13" id="KW-0472">Membrane</keyword>
<evidence type="ECO:0000256" key="12">
    <source>
        <dbReference type="PROSITE-ProRule" id="PRU00076"/>
    </source>
</evidence>
<evidence type="ECO:0000256" key="9">
    <source>
        <dbReference type="ARBA" id="ARBA00023136"/>
    </source>
</evidence>
<dbReference type="SMART" id="SM00008">
    <property type="entry name" value="HormR"/>
    <property type="match status" value="1"/>
</dbReference>
<feature type="disulfide bond" evidence="12">
    <location>
        <begin position="426"/>
        <end position="435"/>
    </location>
</feature>